<protein>
    <submittedName>
        <fullName evidence="1">Uncharacterized protein</fullName>
    </submittedName>
</protein>
<feature type="non-terminal residue" evidence="1">
    <location>
        <position position="1"/>
    </location>
</feature>
<dbReference type="Proteomes" id="UP001206925">
    <property type="component" value="Unassembled WGS sequence"/>
</dbReference>
<evidence type="ECO:0000313" key="1">
    <source>
        <dbReference type="EMBL" id="KAI7746917.1"/>
    </source>
</evidence>
<proteinExistence type="predicted"/>
<comment type="caution">
    <text evidence="1">The sequence shown here is derived from an EMBL/GenBank/DDBJ whole genome shotgun (WGS) entry which is preliminary data.</text>
</comment>
<name>A0AAD5CSP4_AMBAR</name>
<evidence type="ECO:0000313" key="2">
    <source>
        <dbReference type="Proteomes" id="UP001206925"/>
    </source>
</evidence>
<dbReference type="EMBL" id="JAMZMK010006873">
    <property type="protein sequence ID" value="KAI7746917.1"/>
    <property type="molecule type" value="Genomic_DNA"/>
</dbReference>
<sequence>CSKNGGRVRIPNNRHISHPLRSEIVQEILTLSPCARTKVRRISYKVVVVHTHCQSLKNRPFIIKTGNHHPLQVSIGAQYSNDPTFSGTSSGELRGYELYGNGIMVRFIVHVIDVNVKDMEIDLSNLGTLNSIIAIIIRISGKGTSF</sequence>
<accession>A0AAD5CSP4</accession>
<gene>
    <name evidence="1" type="ORF">M8C21_020646</name>
</gene>
<keyword evidence="2" id="KW-1185">Reference proteome</keyword>
<dbReference type="AlphaFoldDB" id="A0AAD5CSP4"/>
<reference evidence="1" key="1">
    <citation type="submission" date="2022-06" db="EMBL/GenBank/DDBJ databases">
        <title>Uncovering the hologenomic basis of an extraordinary plant invasion.</title>
        <authorList>
            <person name="Bieker V.C."/>
            <person name="Martin M.D."/>
            <person name="Gilbert T."/>
            <person name="Hodgins K."/>
            <person name="Battlay P."/>
            <person name="Petersen B."/>
            <person name="Wilson J."/>
        </authorList>
    </citation>
    <scope>NUCLEOTIDE SEQUENCE</scope>
    <source>
        <strain evidence="1">AA19_3_7</strain>
        <tissue evidence="1">Leaf</tissue>
    </source>
</reference>
<organism evidence="1 2">
    <name type="scientific">Ambrosia artemisiifolia</name>
    <name type="common">Common ragweed</name>
    <dbReference type="NCBI Taxonomy" id="4212"/>
    <lineage>
        <taxon>Eukaryota</taxon>
        <taxon>Viridiplantae</taxon>
        <taxon>Streptophyta</taxon>
        <taxon>Embryophyta</taxon>
        <taxon>Tracheophyta</taxon>
        <taxon>Spermatophyta</taxon>
        <taxon>Magnoliopsida</taxon>
        <taxon>eudicotyledons</taxon>
        <taxon>Gunneridae</taxon>
        <taxon>Pentapetalae</taxon>
        <taxon>asterids</taxon>
        <taxon>campanulids</taxon>
        <taxon>Asterales</taxon>
        <taxon>Asteraceae</taxon>
        <taxon>Asteroideae</taxon>
        <taxon>Heliantheae alliance</taxon>
        <taxon>Heliantheae</taxon>
        <taxon>Ambrosia</taxon>
    </lineage>
</organism>